<dbReference type="AlphaFoldDB" id="A0A5B8UTY5"/>
<evidence type="ECO:0000313" key="1">
    <source>
        <dbReference type="EMBL" id="QEC62504.1"/>
    </source>
</evidence>
<dbReference type="RefSeq" id="WP_147031081.1">
    <property type="nucleotide sequence ID" value="NZ_CP042436.1"/>
</dbReference>
<dbReference type="Proteomes" id="UP000321479">
    <property type="component" value="Chromosome"/>
</dbReference>
<dbReference type="EMBL" id="CP042436">
    <property type="protein sequence ID" value="QEC62504.1"/>
    <property type="molecule type" value="Genomic_DNA"/>
</dbReference>
<accession>A0A5B8UTY5</accession>
<reference evidence="1 2" key="1">
    <citation type="journal article" date="2017" name="Curr. Microbiol.">
        <title>Mucilaginibacter ginsenosidivorans sp. nov., Isolated from Soil of Ginseng Field.</title>
        <authorList>
            <person name="Kim M.M."/>
            <person name="Siddiqi M.Z."/>
            <person name="Im W.T."/>
        </authorList>
    </citation>
    <scope>NUCLEOTIDE SEQUENCE [LARGE SCALE GENOMIC DNA]</scope>
    <source>
        <strain evidence="1 2">Gsoil 3017</strain>
    </source>
</reference>
<gene>
    <name evidence="1" type="ORF">FRZ54_07850</name>
</gene>
<name>A0A5B8UTY5_9SPHI</name>
<evidence type="ECO:0000313" key="2">
    <source>
        <dbReference type="Proteomes" id="UP000321479"/>
    </source>
</evidence>
<organism evidence="1 2">
    <name type="scientific">Mucilaginibacter ginsenosidivorans</name>
    <dbReference type="NCBI Taxonomy" id="398053"/>
    <lineage>
        <taxon>Bacteria</taxon>
        <taxon>Pseudomonadati</taxon>
        <taxon>Bacteroidota</taxon>
        <taxon>Sphingobacteriia</taxon>
        <taxon>Sphingobacteriales</taxon>
        <taxon>Sphingobacteriaceae</taxon>
        <taxon>Mucilaginibacter</taxon>
    </lineage>
</organism>
<keyword evidence="2" id="KW-1185">Reference proteome</keyword>
<proteinExistence type="predicted"/>
<dbReference type="KEGG" id="mgin:FRZ54_07850"/>
<protein>
    <submittedName>
        <fullName evidence="1">Uncharacterized protein</fullName>
    </submittedName>
</protein>
<sequence>MSKLTFKEYFRVYLGWCWLALRFKRLRFIALEPDQKLLFEGAAFRLIWQIEGAYRVKLFIGDKKVAAFLPERVPLIPTGYAGELRVRACGVFGCEEKTLSLPVRSFIYREAPVLLLKRSFPAQPAMVNGLLIRLAYRQPVAPQPSVITPGITLEGPLMKREEEMLQNRILLFQDQMTVNS</sequence>